<evidence type="ECO:0000313" key="9">
    <source>
        <dbReference type="EMBL" id="RMC17057.1"/>
    </source>
</evidence>
<proteinExistence type="inferred from homology"/>
<dbReference type="GO" id="GO:0005737">
    <property type="term" value="C:cytoplasm"/>
    <property type="evidence" value="ECO:0007669"/>
    <property type="project" value="TreeGrafter"/>
</dbReference>
<feature type="domain" description="Peptide methionine sulphoxide reductase MsrA" evidence="8">
    <location>
        <begin position="11"/>
        <end position="56"/>
    </location>
</feature>
<comment type="similarity">
    <text evidence="1">Belongs to the MsrA Met sulfoxide reductase family.</text>
</comment>
<evidence type="ECO:0000256" key="5">
    <source>
        <dbReference type="ARBA" id="ARBA00030643"/>
    </source>
</evidence>
<dbReference type="Gene3D" id="3.30.1060.10">
    <property type="entry name" value="Peptide methionine sulphoxide reductase MsrA"/>
    <property type="match status" value="1"/>
</dbReference>
<dbReference type="InterPro" id="IPR050162">
    <property type="entry name" value="MsrA_MetSO_reductase"/>
</dbReference>
<dbReference type="GO" id="GO:0008113">
    <property type="term" value="F:peptide-methionine (S)-S-oxide reductase activity"/>
    <property type="evidence" value="ECO:0007669"/>
    <property type="project" value="UniProtKB-EC"/>
</dbReference>
<evidence type="ECO:0000256" key="7">
    <source>
        <dbReference type="ARBA" id="ARBA00048782"/>
    </source>
</evidence>
<sequence>MILSASHCPNLASGRTGHTEAVRVVFEPQNISFEQLLKVFWENHDPTQGIGHHQRVASVFQPGEENLQGNITEAFQYLQGAYRRDGEEYL</sequence>
<evidence type="ECO:0000256" key="2">
    <source>
        <dbReference type="ARBA" id="ARBA00012502"/>
    </source>
</evidence>
<keyword evidence="3" id="KW-0560">Oxidoreductase</keyword>
<evidence type="ECO:0000256" key="1">
    <source>
        <dbReference type="ARBA" id="ARBA00005591"/>
    </source>
</evidence>
<dbReference type="PANTHER" id="PTHR42799:SF2">
    <property type="entry name" value="MITOCHONDRIAL PEPTIDE METHIONINE SULFOXIDE REDUCTASE"/>
    <property type="match status" value="1"/>
</dbReference>
<dbReference type="OrthoDB" id="77405at2759"/>
<evidence type="ECO:0000256" key="4">
    <source>
        <dbReference type="ARBA" id="ARBA00030273"/>
    </source>
</evidence>
<dbReference type="PANTHER" id="PTHR42799">
    <property type="entry name" value="MITOCHONDRIAL PEPTIDE METHIONINE SULFOXIDE REDUCTASE"/>
    <property type="match status" value="1"/>
</dbReference>
<comment type="catalytic activity">
    <reaction evidence="7">
        <text>[thioredoxin]-disulfide + L-methionine + H2O = L-methionine (S)-S-oxide + [thioredoxin]-dithiol</text>
        <dbReference type="Rhea" id="RHEA:19993"/>
        <dbReference type="Rhea" id="RHEA-COMP:10698"/>
        <dbReference type="Rhea" id="RHEA-COMP:10700"/>
        <dbReference type="ChEBI" id="CHEBI:15377"/>
        <dbReference type="ChEBI" id="CHEBI:29950"/>
        <dbReference type="ChEBI" id="CHEBI:50058"/>
        <dbReference type="ChEBI" id="CHEBI:57844"/>
        <dbReference type="ChEBI" id="CHEBI:58772"/>
        <dbReference type="EC" id="1.8.4.11"/>
    </reaction>
</comment>
<comment type="catalytic activity">
    <reaction evidence="6">
        <text>L-methionyl-[protein] + [thioredoxin]-disulfide + H2O = L-methionyl-(S)-S-oxide-[protein] + [thioredoxin]-dithiol</text>
        <dbReference type="Rhea" id="RHEA:14217"/>
        <dbReference type="Rhea" id="RHEA-COMP:10698"/>
        <dbReference type="Rhea" id="RHEA-COMP:10700"/>
        <dbReference type="Rhea" id="RHEA-COMP:12313"/>
        <dbReference type="Rhea" id="RHEA-COMP:12315"/>
        <dbReference type="ChEBI" id="CHEBI:15377"/>
        <dbReference type="ChEBI" id="CHEBI:16044"/>
        <dbReference type="ChEBI" id="CHEBI:29950"/>
        <dbReference type="ChEBI" id="CHEBI:44120"/>
        <dbReference type="ChEBI" id="CHEBI:50058"/>
        <dbReference type="EC" id="1.8.4.11"/>
    </reaction>
</comment>
<comment type="caution">
    <text evidence="9">The sequence shown here is derived from an EMBL/GenBank/DDBJ whole genome shotgun (WGS) entry which is preliminary data.</text>
</comment>
<dbReference type="InterPro" id="IPR002569">
    <property type="entry name" value="Met_Sox_Rdtase_MsrA_dom"/>
</dbReference>
<gene>
    <name evidence="9" type="ORF">DUI87_05630</name>
</gene>
<dbReference type="EC" id="1.8.4.11" evidence="2"/>
<name>A0A3M0LD60_HIRRU</name>
<dbReference type="STRING" id="333673.A0A3M0LD60"/>
<evidence type="ECO:0000256" key="6">
    <source>
        <dbReference type="ARBA" id="ARBA00047806"/>
    </source>
</evidence>
<dbReference type="GO" id="GO:0034599">
    <property type="term" value="P:cellular response to oxidative stress"/>
    <property type="evidence" value="ECO:0007669"/>
    <property type="project" value="TreeGrafter"/>
</dbReference>
<evidence type="ECO:0000259" key="8">
    <source>
        <dbReference type="Pfam" id="PF01625"/>
    </source>
</evidence>
<accession>A0A3M0LD60</accession>
<dbReference type="SUPFAM" id="SSF55068">
    <property type="entry name" value="Peptide methionine sulfoxide reductase"/>
    <property type="match status" value="1"/>
</dbReference>
<dbReference type="AlphaFoldDB" id="A0A3M0LD60"/>
<dbReference type="EMBL" id="QRBI01000099">
    <property type="protein sequence ID" value="RMC17057.1"/>
    <property type="molecule type" value="Genomic_DNA"/>
</dbReference>
<protein>
    <recommendedName>
        <fullName evidence="2">peptide-methionine (S)-S-oxide reductase</fullName>
        <ecNumber evidence="2">1.8.4.11</ecNumber>
    </recommendedName>
    <alternativeName>
        <fullName evidence="5">Peptide-methionine (S)-S-oxide reductase</fullName>
    </alternativeName>
    <alternativeName>
        <fullName evidence="4">Protein-methionine-S-oxide reductase</fullName>
    </alternativeName>
</protein>
<dbReference type="Pfam" id="PF01625">
    <property type="entry name" value="PMSR"/>
    <property type="match status" value="1"/>
</dbReference>
<dbReference type="Proteomes" id="UP000269221">
    <property type="component" value="Unassembled WGS sequence"/>
</dbReference>
<evidence type="ECO:0000313" key="10">
    <source>
        <dbReference type="Proteomes" id="UP000269221"/>
    </source>
</evidence>
<keyword evidence="10" id="KW-1185">Reference proteome</keyword>
<dbReference type="InterPro" id="IPR036509">
    <property type="entry name" value="Met_Sox_Rdtase_MsrA_sf"/>
</dbReference>
<organism evidence="9 10">
    <name type="scientific">Hirundo rustica rustica</name>
    <dbReference type="NCBI Taxonomy" id="333673"/>
    <lineage>
        <taxon>Eukaryota</taxon>
        <taxon>Metazoa</taxon>
        <taxon>Chordata</taxon>
        <taxon>Craniata</taxon>
        <taxon>Vertebrata</taxon>
        <taxon>Euteleostomi</taxon>
        <taxon>Archelosauria</taxon>
        <taxon>Archosauria</taxon>
        <taxon>Dinosauria</taxon>
        <taxon>Saurischia</taxon>
        <taxon>Theropoda</taxon>
        <taxon>Coelurosauria</taxon>
        <taxon>Aves</taxon>
        <taxon>Neognathae</taxon>
        <taxon>Neoaves</taxon>
        <taxon>Telluraves</taxon>
        <taxon>Australaves</taxon>
        <taxon>Passeriformes</taxon>
        <taxon>Sylvioidea</taxon>
        <taxon>Hirundinidae</taxon>
        <taxon>Hirundo</taxon>
    </lineage>
</organism>
<reference evidence="9 10" key="1">
    <citation type="submission" date="2018-07" db="EMBL/GenBank/DDBJ databases">
        <title>A high quality draft genome assembly of the barn swallow (H. rustica rustica).</title>
        <authorList>
            <person name="Formenti G."/>
            <person name="Chiara M."/>
            <person name="Poveda L."/>
            <person name="Francoijs K.-J."/>
            <person name="Bonisoli-Alquati A."/>
            <person name="Canova L."/>
            <person name="Gianfranceschi L."/>
            <person name="Horner D.S."/>
            <person name="Saino N."/>
        </authorList>
    </citation>
    <scope>NUCLEOTIDE SEQUENCE [LARGE SCALE GENOMIC DNA]</scope>
    <source>
        <strain evidence="9">Chelidonia</strain>
        <tissue evidence="9">Blood</tissue>
    </source>
</reference>
<evidence type="ECO:0000256" key="3">
    <source>
        <dbReference type="ARBA" id="ARBA00023002"/>
    </source>
</evidence>